<sequence length="332" mass="36056">MSFSSVTGCLRLFVRRRQVEKTFLRLWGINGEWEMRKLKIGFIGAGKVGQALGLYFVHHGLTLSGYSSRTAASAQEAAALTGGKWFYRMEDVAKESSVLFLTTPDHALPAVDEEAAALLSTHSDWQDKVWLHVSGAHASTCLACLSAAGCPVGSLHPLQSFGNPEISAEMLEKTHFSAEGTPKALQAVRQILGQTGGSCSKISTRDKPLYHTGACVISNYLVTLLNSGMRFMQAAGMDQDTLFEAVLPLIDGTLKNIREKGTLQALTGPIVRADYDTVAAHCRAIQHAMPQDAAWYRALAEKTVAFAEEGERLSHEQAETFRRILKGGGSNE</sequence>
<dbReference type="InterPro" id="IPR036291">
    <property type="entry name" value="NAD(P)-bd_dom_sf"/>
</dbReference>
<dbReference type="SUPFAM" id="SSF48179">
    <property type="entry name" value="6-phosphogluconate dehydrogenase C-terminal domain-like"/>
    <property type="match status" value="1"/>
</dbReference>
<dbReference type="AlphaFoldDB" id="A0A859DRR3"/>
<dbReference type="PANTHER" id="PTHR40459">
    <property type="entry name" value="CONSERVED HYPOTHETICAL ALANINE AND LEUCINE RICH PROTEIN"/>
    <property type="match status" value="1"/>
</dbReference>
<dbReference type="InterPro" id="IPR008927">
    <property type="entry name" value="6-PGluconate_DH-like_C_sf"/>
</dbReference>
<feature type="domain" description="Putative oxidoreductase/dehydrogenase Rossmann-like" evidence="1">
    <location>
        <begin position="32"/>
        <end position="157"/>
    </location>
</feature>
<dbReference type="InterPro" id="IPR037108">
    <property type="entry name" value="TM1727-like_C_sf"/>
</dbReference>
<protein>
    <submittedName>
        <fullName evidence="3">DUF2520 domain-containing protein</fullName>
    </submittedName>
</protein>
<dbReference type="Gene3D" id="3.40.50.720">
    <property type="entry name" value="NAD(P)-binding Rossmann-like Domain"/>
    <property type="match status" value="1"/>
</dbReference>
<feature type="domain" description="DUF2520" evidence="2">
    <location>
        <begin position="175"/>
        <end position="303"/>
    </location>
</feature>
<gene>
    <name evidence="3" type="ORF">GJQ69_08560</name>
</gene>
<evidence type="ECO:0000259" key="2">
    <source>
        <dbReference type="Pfam" id="PF10728"/>
    </source>
</evidence>
<name>A0A859DRR3_9FIRM</name>
<evidence type="ECO:0000259" key="1">
    <source>
        <dbReference type="Pfam" id="PF10727"/>
    </source>
</evidence>
<dbReference type="Pfam" id="PF10728">
    <property type="entry name" value="DUF2520"/>
    <property type="match status" value="1"/>
</dbReference>
<dbReference type="PANTHER" id="PTHR40459:SF1">
    <property type="entry name" value="CONSERVED HYPOTHETICAL ALANINE AND LEUCINE RICH PROTEIN"/>
    <property type="match status" value="1"/>
</dbReference>
<dbReference type="Pfam" id="PF10727">
    <property type="entry name" value="Rossmann-like"/>
    <property type="match status" value="1"/>
</dbReference>
<dbReference type="InterPro" id="IPR019665">
    <property type="entry name" value="OxRdtase/DH_put_Rossmann_dom"/>
</dbReference>
<dbReference type="Gene3D" id="1.10.1040.20">
    <property type="entry name" value="ProC-like, C-terminal domain"/>
    <property type="match status" value="1"/>
</dbReference>
<evidence type="ECO:0000313" key="3">
    <source>
        <dbReference type="EMBL" id="QKN24520.1"/>
    </source>
</evidence>
<proteinExistence type="predicted"/>
<evidence type="ECO:0000313" key="4">
    <source>
        <dbReference type="Proteomes" id="UP000501316"/>
    </source>
</evidence>
<dbReference type="SUPFAM" id="SSF51735">
    <property type="entry name" value="NAD(P)-binding Rossmann-fold domains"/>
    <property type="match status" value="1"/>
</dbReference>
<dbReference type="InterPro" id="IPR018931">
    <property type="entry name" value="DUF2520"/>
</dbReference>
<dbReference type="KEGG" id="clf:GJQ69_08560"/>
<dbReference type="EMBL" id="CP046051">
    <property type="protein sequence ID" value="QKN24520.1"/>
    <property type="molecule type" value="Genomic_DNA"/>
</dbReference>
<accession>A0A859DRR3</accession>
<reference evidence="3 4" key="1">
    <citation type="submission" date="2019-11" db="EMBL/GenBank/DDBJ databases">
        <authorList>
            <person name="Ren C."/>
            <person name="Wang H."/>
            <person name="Xu Y."/>
        </authorList>
    </citation>
    <scope>NUCLEOTIDE SEQUENCE [LARGE SCALE GENOMIC DNA]</scope>
    <source>
        <strain evidence="3 4">LBM 19010</strain>
    </source>
</reference>
<organism evidence="3 4">
    <name type="scientific">Caproicibacterium lactatifermentans</name>
    <dbReference type="NCBI Taxonomy" id="2666138"/>
    <lineage>
        <taxon>Bacteria</taxon>
        <taxon>Bacillati</taxon>
        <taxon>Bacillota</taxon>
        <taxon>Clostridia</taxon>
        <taxon>Eubacteriales</taxon>
        <taxon>Oscillospiraceae</taxon>
        <taxon>Caproicibacterium</taxon>
    </lineage>
</organism>
<dbReference type="Proteomes" id="UP000501316">
    <property type="component" value="Chromosome"/>
</dbReference>